<dbReference type="GO" id="GO:0006865">
    <property type="term" value="P:amino acid transport"/>
    <property type="evidence" value="ECO:0007669"/>
    <property type="project" value="UniProtKB-KW"/>
</dbReference>
<organism evidence="6 7">
    <name type="scientific">Prosthecodimorpha hirschii</name>
    <dbReference type="NCBI Taxonomy" id="665126"/>
    <lineage>
        <taxon>Bacteria</taxon>
        <taxon>Pseudomonadati</taxon>
        <taxon>Pseudomonadota</taxon>
        <taxon>Alphaproteobacteria</taxon>
        <taxon>Hyphomicrobiales</taxon>
        <taxon>Ancalomicrobiaceae</taxon>
        <taxon>Prosthecodimorpha</taxon>
    </lineage>
</organism>
<name>A0A0P6VX53_9HYPH</name>
<dbReference type="PRINTS" id="PR00337">
    <property type="entry name" value="LEUILEVALBP"/>
</dbReference>
<proteinExistence type="inferred from homology"/>
<evidence type="ECO:0000256" key="3">
    <source>
        <dbReference type="ARBA" id="ARBA00022729"/>
    </source>
</evidence>
<reference evidence="6 7" key="2">
    <citation type="submission" date="2015-10" db="EMBL/GenBank/DDBJ databases">
        <title>Draft Genome Sequence of Prosthecomicrobium hirschii ATCC 27832.</title>
        <authorList>
            <person name="Daniel J."/>
            <person name="Givan S.A."/>
            <person name="Brun Y.V."/>
            <person name="Brown P.J."/>
        </authorList>
    </citation>
    <scope>NUCLEOTIDE SEQUENCE [LARGE SCALE GENOMIC DNA]</scope>
    <source>
        <strain evidence="6 7">16</strain>
    </source>
</reference>
<gene>
    <name evidence="6" type="ORF">ABB55_14605</name>
</gene>
<dbReference type="AlphaFoldDB" id="A0A0P6VX53"/>
<dbReference type="InterPro" id="IPR051010">
    <property type="entry name" value="BCAA_transport"/>
</dbReference>
<dbReference type="EMBL" id="LJYW01000001">
    <property type="protein sequence ID" value="KPL55899.1"/>
    <property type="molecule type" value="Genomic_DNA"/>
</dbReference>
<comment type="similarity">
    <text evidence="1">Belongs to the leucine-binding protein family.</text>
</comment>
<dbReference type="Gene3D" id="3.40.50.2300">
    <property type="match status" value="2"/>
</dbReference>
<keyword evidence="7" id="KW-1185">Reference proteome</keyword>
<dbReference type="PROSITE" id="PS51318">
    <property type="entry name" value="TAT"/>
    <property type="match status" value="1"/>
</dbReference>
<evidence type="ECO:0000256" key="4">
    <source>
        <dbReference type="ARBA" id="ARBA00022970"/>
    </source>
</evidence>
<evidence type="ECO:0000259" key="5">
    <source>
        <dbReference type="Pfam" id="PF13458"/>
    </source>
</evidence>
<comment type="caution">
    <text evidence="6">The sequence shown here is derived from an EMBL/GenBank/DDBJ whole genome shotgun (WGS) entry which is preliminary data.</text>
</comment>
<reference evidence="6 7" key="1">
    <citation type="submission" date="2015-09" db="EMBL/GenBank/DDBJ databases">
        <authorList>
            <person name="Jackson K.R."/>
            <person name="Lunt B.L."/>
            <person name="Fisher J.N.B."/>
            <person name="Gardner A.V."/>
            <person name="Bailey M.E."/>
            <person name="Deus L.M."/>
            <person name="Earl A.S."/>
            <person name="Gibby P.D."/>
            <person name="Hartmann K.A."/>
            <person name="Liu J.E."/>
            <person name="Manci A.M."/>
            <person name="Nielsen D.A."/>
            <person name="Solomon M.B."/>
            <person name="Breakwell D.P."/>
            <person name="Burnett S.H."/>
            <person name="Grose J.H."/>
        </authorList>
    </citation>
    <scope>NUCLEOTIDE SEQUENCE [LARGE SCALE GENOMIC DNA]</scope>
    <source>
        <strain evidence="6 7">16</strain>
    </source>
</reference>
<keyword evidence="2" id="KW-0813">Transport</keyword>
<keyword evidence="4" id="KW-0029">Amino-acid transport</keyword>
<evidence type="ECO:0000256" key="1">
    <source>
        <dbReference type="ARBA" id="ARBA00010062"/>
    </source>
</evidence>
<evidence type="ECO:0000313" key="7">
    <source>
        <dbReference type="Proteomes" id="UP000048984"/>
    </source>
</evidence>
<dbReference type="PANTHER" id="PTHR30483:SF6">
    <property type="entry name" value="PERIPLASMIC BINDING PROTEIN OF ABC TRANSPORTER FOR NATURAL AMINO ACIDS"/>
    <property type="match status" value="1"/>
</dbReference>
<evidence type="ECO:0000313" key="6">
    <source>
        <dbReference type="EMBL" id="KPL55899.1"/>
    </source>
</evidence>
<keyword evidence="3" id="KW-0732">Signal</keyword>
<dbReference type="InterPro" id="IPR028082">
    <property type="entry name" value="Peripla_BP_I"/>
</dbReference>
<dbReference type="InterPro" id="IPR028081">
    <property type="entry name" value="Leu-bd"/>
</dbReference>
<accession>A0A0P6VX53</accession>
<dbReference type="STRING" id="665126.ABB55_14605"/>
<protein>
    <submittedName>
        <fullName evidence="6">Amino acid-binding protein</fullName>
    </submittedName>
</protein>
<sequence length="407" mass="43524">MGTRRDLFRGLAGIGAAALLARGGRAVAQDSSVIRLGLTTALTGPYNEFGEGNKRGFDLAIEQWNAKGGIDGRKIEIVTALDDQMVPDRAAQNMRRLLDDPSLTAILGPAGSGATMAVIDMVTASGRPYVNALAQATAATYPQTFGKAPRRNVFTFGIISNVEAEVLGTYVAKTFKSIAVMHESTSYGVSGRDTLLGVVKQHRPDVKIAVEAYNQRATDVTAQLVRLQQSDAEAFLVIGLGTDLVNIRRSMARLGLKQPLVTSAGGLSLPYFEGAGDAAVGTVAPMVGVLVEDEPRPEVTRFVEAYKARFGTDRYWGPDPQRPQIQMSLIVIPAYDGANLLLEGIRRAKSTEPAAIIAALEGIRDYPGVNTIYNFSADRHHGIGTESLAMLRVVKKGEKLGLEVLKG</sequence>
<dbReference type="SUPFAM" id="SSF53822">
    <property type="entry name" value="Periplasmic binding protein-like I"/>
    <property type="match status" value="1"/>
</dbReference>
<dbReference type="Pfam" id="PF13458">
    <property type="entry name" value="Peripla_BP_6"/>
    <property type="match status" value="1"/>
</dbReference>
<dbReference type="InterPro" id="IPR000709">
    <property type="entry name" value="Leu_Ile_Val-bd"/>
</dbReference>
<dbReference type="PANTHER" id="PTHR30483">
    <property type="entry name" value="LEUCINE-SPECIFIC-BINDING PROTEIN"/>
    <property type="match status" value="1"/>
</dbReference>
<dbReference type="InterPro" id="IPR006311">
    <property type="entry name" value="TAT_signal"/>
</dbReference>
<feature type="domain" description="Leucine-binding protein" evidence="5">
    <location>
        <begin position="34"/>
        <end position="397"/>
    </location>
</feature>
<evidence type="ECO:0000256" key="2">
    <source>
        <dbReference type="ARBA" id="ARBA00022448"/>
    </source>
</evidence>
<dbReference type="Proteomes" id="UP000048984">
    <property type="component" value="Unassembled WGS sequence"/>
</dbReference>